<dbReference type="AlphaFoldDB" id="A0AA40KZ18"/>
<evidence type="ECO:0000313" key="1">
    <source>
        <dbReference type="EMBL" id="KAK1138156.1"/>
    </source>
</evidence>
<accession>A0AA40KZ18</accession>
<organism evidence="1 2">
    <name type="scientific">Melipona bicolor</name>
    <dbReference type="NCBI Taxonomy" id="60889"/>
    <lineage>
        <taxon>Eukaryota</taxon>
        <taxon>Metazoa</taxon>
        <taxon>Ecdysozoa</taxon>
        <taxon>Arthropoda</taxon>
        <taxon>Hexapoda</taxon>
        <taxon>Insecta</taxon>
        <taxon>Pterygota</taxon>
        <taxon>Neoptera</taxon>
        <taxon>Endopterygota</taxon>
        <taxon>Hymenoptera</taxon>
        <taxon>Apocrita</taxon>
        <taxon>Aculeata</taxon>
        <taxon>Apoidea</taxon>
        <taxon>Anthophila</taxon>
        <taxon>Apidae</taxon>
        <taxon>Melipona</taxon>
    </lineage>
</organism>
<keyword evidence="2" id="KW-1185">Reference proteome</keyword>
<name>A0AA40KZ18_9HYME</name>
<sequence length="97" mass="11198">MQALNELEYAIQAQHANPIARGIWPTEQENAEAIKFYINNLRPDLAYCTSWLCTARHVTHEAQQRAIDAETFGFKQLPTEKQIIKISIHLHVRLTID</sequence>
<dbReference type="Proteomes" id="UP001177670">
    <property type="component" value="Unassembled WGS sequence"/>
</dbReference>
<reference evidence="1" key="1">
    <citation type="submission" date="2021-10" db="EMBL/GenBank/DDBJ databases">
        <title>Melipona bicolor Genome sequencing and assembly.</title>
        <authorList>
            <person name="Araujo N.S."/>
            <person name="Arias M.C."/>
        </authorList>
    </citation>
    <scope>NUCLEOTIDE SEQUENCE</scope>
    <source>
        <strain evidence="1">USP_2M_L1-L4_2017</strain>
        <tissue evidence="1">Whole body</tissue>
    </source>
</reference>
<dbReference type="EMBL" id="JAHYIQ010000001">
    <property type="protein sequence ID" value="KAK1138156.1"/>
    <property type="molecule type" value="Genomic_DNA"/>
</dbReference>
<gene>
    <name evidence="1" type="ORF">K0M31_002637</name>
</gene>
<comment type="caution">
    <text evidence="1">The sequence shown here is derived from an EMBL/GenBank/DDBJ whole genome shotgun (WGS) entry which is preliminary data.</text>
</comment>
<evidence type="ECO:0000313" key="2">
    <source>
        <dbReference type="Proteomes" id="UP001177670"/>
    </source>
</evidence>
<protein>
    <submittedName>
        <fullName evidence="1">Uncharacterized protein</fullName>
    </submittedName>
</protein>
<proteinExistence type="predicted"/>